<evidence type="ECO:0000256" key="12">
    <source>
        <dbReference type="RuleBase" id="RU003960"/>
    </source>
</evidence>
<keyword evidence="4 12" id="KW-0808">Transferase</keyword>
<evidence type="ECO:0000256" key="1">
    <source>
        <dbReference type="ARBA" id="ARBA00005879"/>
    </source>
</evidence>
<dbReference type="PROSITE" id="PS00840">
    <property type="entry name" value="SUMT_2"/>
    <property type="match status" value="1"/>
</dbReference>
<dbReference type="Pfam" id="PF00590">
    <property type="entry name" value="TP_methylase"/>
    <property type="match status" value="1"/>
</dbReference>
<dbReference type="FunFam" id="3.40.1010.10:FF:000006">
    <property type="entry name" value="Siroheme synthase, putative"/>
    <property type="match status" value="1"/>
</dbReference>
<evidence type="ECO:0000259" key="14">
    <source>
        <dbReference type="Pfam" id="PF14824"/>
    </source>
</evidence>
<dbReference type="PANTHER" id="PTHR45790">
    <property type="entry name" value="SIROHEME SYNTHASE-RELATED"/>
    <property type="match status" value="1"/>
</dbReference>
<dbReference type="Pfam" id="PF14824">
    <property type="entry name" value="Sirohm_synth_M"/>
    <property type="match status" value="1"/>
</dbReference>
<dbReference type="InterPro" id="IPR012066">
    <property type="entry name" value="Met1_fungi"/>
</dbReference>
<evidence type="ECO:0000259" key="13">
    <source>
        <dbReference type="Pfam" id="PF00590"/>
    </source>
</evidence>
<keyword evidence="6" id="KW-0560">Oxidoreductase</keyword>
<dbReference type="AlphaFoldDB" id="A0A1E3PDJ6"/>
<dbReference type="Gene3D" id="3.40.1010.10">
    <property type="entry name" value="Cobalt-precorrin-4 Transmethylase, Domain 1"/>
    <property type="match status" value="1"/>
</dbReference>
<evidence type="ECO:0000256" key="4">
    <source>
        <dbReference type="ARBA" id="ARBA00022679"/>
    </source>
</evidence>
<evidence type="ECO:0000256" key="8">
    <source>
        <dbReference type="ARBA" id="ARBA00023167"/>
    </source>
</evidence>
<dbReference type="CDD" id="cd11642">
    <property type="entry name" value="SUMT"/>
    <property type="match status" value="1"/>
</dbReference>
<dbReference type="Pfam" id="PF13241">
    <property type="entry name" value="NAD_binding_7"/>
    <property type="match status" value="1"/>
</dbReference>
<dbReference type="NCBIfam" id="TIGR01469">
    <property type="entry name" value="cobA_cysG_Cterm"/>
    <property type="match status" value="1"/>
</dbReference>
<dbReference type="EMBL" id="KV454415">
    <property type="protein sequence ID" value="ODQ63360.1"/>
    <property type="molecule type" value="Genomic_DNA"/>
</dbReference>
<gene>
    <name evidence="15" type="ORF">NADFUDRAFT_75975</name>
</gene>
<proteinExistence type="inferred from homology"/>
<protein>
    <submittedName>
        <fullName evidence="15">Uroporphyrin-III C-methyltransferase</fullName>
    </submittedName>
</protein>
<dbReference type="InterPro" id="IPR003043">
    <property type="entry name" value="Uropor_MeTrfase_CS"/>
</dbReference>
<organism evidence="15 16">
    <name type="scientific">Nadsonia fulvescens var. elongata DSM 6958</name>
    <dbReference type="NCBI Taxonomy" id="857566"/>
    <lineage>
        <taxon>Eukaryota</taxon>
        <taxon>Fungi</taxon>
        <taxon>Dikarya</taxon>
        <taxon>Ascomycota</taxon>
        <taxon>Saccharomycotina</taxon>
        <taxon>Dipodascomycetes</taxon>
        <taxon>Dipodascales</taxon>
        <taxon>Dipodascales incertae sedis</taxon>
        <taxon>Nadsonia</taxon>
    </lineage>
</organism>
<dbReference type="InterPro" id="IPR035996">
    <property type="entry name" value="4pyrrol_Methylase_sf"/>
</dbReference>
<feature type="domain" description="Siroheme synthase central" evidence="14">
    <location>
        <begin position="124"/>
        <end position="149"/>
    </location>
</feature>
<keyword evidence="16" id="KW-1185">Reference proteome</keyword>
<dbReference type="Proteomes" id="UP000095009">
    <property type="component" value="Unassembled WGS sequence"/>
</dbReference>
<evidence type="ECO:0000256" key="9">
    <source>
        <dbReference type="ARBA" id="ARBA00023244"/>
    </source>
</evidence>
<dbReference type="Gene3D" id="3.40.50.720">
    <property type="entry name" value="NAD(P)-binding Rossmann-like Domain"/>
    <property type="match status" value="1"/>
</dbReference>
<reference evidence="15 16" key="1">
    <citation type="journal article" date="2016" name="Proc. Natl. Acad. Sci. U.S.A.">
        <title>Comparative genomics of biotechnologically important yeasts.</title>
        <authorList>
            <person name="Riley R."/>
            <person name="Haridas S."/>
            <person name="Wolfe K.H."/>
            <person name="Lopes M.R."/>
            <person name="Hittinger C.T."/>
            <person name="Goeker M."/>
            <person name="Salamov A.A."/>
            <person name="Wisecaver J.H."/>
            <person name="Long T.M."/>
            <person name="Calvey C.H."/>
            <person name="Aerts A.L."/>
            <person name="Barry K.W."/>
            <person name="Choi C."/>
            <person name="Clum A."/>
            <person name="Coughlan A.Y."/>
            <person name="Deshpande S."/>
            <person name="Douglass A.P."/>
            <person name="Hanson S.J."/>
            <person name="Klenk H.-P."/>
            <person name="LaButti K.M."/>
            <person name="Lapidus A."/>
            <person name="Lindquist E.A."/>
            <person name="Lipzen A.M."/>
            <person name="Meier-Kolthoff J.P."/>
            <person name="Ohm R.A."/>
            <person name="Otillar R.P."/>
            <person name="Pangilinan J.L."/>
            <person name="Peng Y."/>
            <person name="Rokas A."/>
            <person name="Rosa C.A."/>
            <person name="Scheuner C."/>
            <person name="Sibirny A.A."/>
            <person name="Slot J.C."/>
            <person name="Stielow J.B."/>
            <person name="Sun H."/>
            <person name="Kurtzman C.P."/>
            <person name="Blackwell M."/>
            <person name="Grigoriev I.V."/>
            <person name="Jeffries T.W."/>
        </authorList>
    </citation>
    <scope>NUCLEOTIDE SEQUENCE [LARGE SCALE GENOMIC DNA]</scope>
    <source>
        <strain evidence="15 16">DSM 6958</strain>
    </source>
</reference>
<keyword evidence="3" id="KW-0028">Amino-acid biosynthesis</keyword>
<comment type="function">
    <text evidence="11">Siroheme synthase involved in methionine biosynthesis.</text>
</comment>
<dbReference type="Gene3D" id="3.30.950.10">
    <property type="entry name" value="Methyltransferase, Cobalt-precorrin-4 Transmethylase, Domain 2"/>
    <property type="match status" value="1"/>
</dbReference>
<dbReference type="GO" id="GO:0009086">
    <property type="term" value="P:methionine biosynthetic process"/>
    <property type="evidence" value="ECO:0007669"/>
    <property type="project" value="UniProtKB-KW"/>
</dbReference>
<dbReference type="InterPro" id="IPR028281">
    <property type="entry name" value="Sirohaem_synthase_central"/>
</dbReference>
<dbReference type="STRING" id="857566.A0A1E3PDJ6"/>
<dbReference type="InterPro" id="IPR050161">
    <property type="entry name" value="Siro_Cobalamin_biosynth"/>
</dbReference>
<dbReference type="GO" id="GO:0000103">
    <property type="term" value="P:sulfate assimilation"/>
    <property type="evidence" value="ECO:0007669"/>
    <property type="project" value="InterPro"/>
</dbReference>
<keyword evidence="9" id="KW-0627">Porphyrin biosynthesis</keyword>
<dbReference type="SUPFAM" id="SSF75615">
    <property type="entry name" value="Siroheme synthase middle domains-like"/>
    <property type="match status" value="1"/>
</dbReference>
<keyword evidence="5" id="KW-0949">S-adenosyl-L-methionine</keyword>
<comment type="catalytic activity">
    <reaction evidence="10">
        <text>uroporphyrinogen III + 2 S-adenosyl-L-methionine = precorrin-2 + 2 S-adenosyl-L-homocysteine + H(+)</text>
        <dbReference type="Rhea" id="RHEA:32459"/>
        <dbReference type="ChEBI" id="CHEBI:15378"/>
        <dbReference type="ChEBI" id="CHEBI:57308"/>
        <dbReference type="ChEBI" id="CHEBI:57856"/>
        <dbReference type="ChEBI" id="CHEBI:58827"/>
        <dbReference type="ChEBI" id="CHEBI:59789"/>
        <dbReference type="EC" id="2.1.1.107"/>
    </reaction>
</comment>
<evidence type="ECO:0000256" key="11">
    <source>
        <dbReference type="ARBA" id="ARBA00055636"/>
    </source>
</evidence>
<dbReference type="OrthoDB" id="508204at2759"/>
<evidence type="ECO:0000256" key="7">
    <source>
        <dbReference type="ARBA" id="ARBA00023027"/>
    </source>
</evidence>
<feature type="domain" description="Tetrapyrrole methylase" evidence="13">
    <location>
        <begin position="277"/>
        <end position="485"/>
    </location>
</feature>
<keyword evidence="7" id="KW-0520">NAD</keyword>
<evidence type="ECO:0000313" key="15">
    <source>
        <dbReference type="EMBL" id="ODQ63360.1"/>
    </source>
</evidence>
<dbReference type="GO" id="GO:0004851">
    <property type="term" value="F:uroporphyrin-III C-methyltransferase activity"/>
    <property type="evidence" value="ECO:0007669"/>
    <property type="project" value="UniProtKB-EC"/>
</dbReference>
<dbReference type="PIRSF" id="PIRSF036555">
    <property type="entry name" value="SUMT_yeast"/>
    <property type="match status" value="1"/>
</dbReference>
<keyword evidence="8" id="KW-0486">Methionine biosynthesis</keyword>
<evidence type="ECO:0000256" key="6">
    <source>
        <dbReference type="ARBA" id="ARBA00023002"/>
    </source>
</evidence>
<dbReference type="PANTHER" id="PTHR45790:SF6">
    <property type="entry name" value="UROPORPHYRINOGEN-III C-METHYLTRANSFERASE"/>
    <property type="match status" value="1"/>
</dbReference>
<comment type="similarity">
    <text evidence="1 12">Belongs to the precorrin methyltransferase family.</text>
</comment>
<dbReference type="FunFam" id="3.30.950.10:FF:000005">
    <property type="entry name" value="Uroporphyrin-III c-methyltransferase, putative"/>
    <property type="match status" value="1"/>
</dbReference>
<evidence type="ECO:0000256" key="5">
    <source>
        <dbReference type="ARBA" id="ARBA00022691"/>
    </source>
</evidence>
<evidence type="ECO:0000256" key="10">
    <source>
        <dbReference type="ARBA" id="ARBA00052360"/>
    </source>
</evidence>
<dbReference type="InterPro" id="IPR014777">
    <property type="entry name" value="4pyrrole_Mease_sub1"/>
</dbReference>
<dbReference type="SUPFAM" id="SSF53790">
    <property type="entry name" value="Tetrapyrrole methylase"/>
    <property type="match status" value="1"/>
</dbReference>
<evidence type="ECO:0000313" key="16">
    <source>
        <dbReference type="Proteomes" id="UP000095009"/>
    </source>
</evidence>
<evidence type="ECO:0000256" key="3">
    <source>
        <dbReference type="ARBA" id="ARBA00022605"/>
    </source>
</evidence>
<dbReference type="InterPro" id="IPR000878">
    <property type="entry name" value="4pyrrol_Mease"/>
</dbReference>
<dbReference type="GO" id="GO:0019354">
    <property type="term" value="P:siroheme biosynthetic process"/>
    <property type="evidence" value="ECO:0007669"/>
    <property type="project" value="InterPro"/>
</dbReference>
<dbReference type="GO" id="GO:0016491">
    <property type="term" value="F:oxidoreductase activity"/>
    <property type="evidence" value="ECO:0007669"/>
    <property type="project" value="UniProtKB-KW"/>
</dbReference>
<dbReference type="GO" id="GO:0032259">
    <property type="term" value="P:methylation"/>
    <property type="evidence" value="ECO:0007669"/>
    <property type="project" value="UniProtKB-KW"/>
</dbReference>
<dbReference type="InterPro" id="IPR014776">
    <property type="entry name" value="4pyrrole_Mease_sub2"/>
</dbReference>
<name>A0A1E3PDJ6_9ASCO</name>
<dbReference type="InterPro" id="IPR006366">
    <property type="entry name" value="CobA/CysG_C"/>
</dbReference>
<keyword evidence="2 12" id="KW-0489">Methyltransferase</keyword>
<evidence type="ECO:0000256" key="2">
    <source>
        <dbReference type="ARBA" id="ARBA00022603"/>
    </source>
</evidence>
<accession>A0A1E3PDJ6</accession>
<sequence length="551" mass="60636">MPGLLTSQNITNKVSLIIGTSPLTRIRALKLLDLGAKPIIIGSTSHIASGKIQHIDRPFELEDLTQLGRSEVNKVVDNVFVTLSVSYINVIETISHECERLRIPINVADNPQLCTFTLLSTHTDGDFQFGVSTSGKGCRLANRLRREMANVLPVNIGEICNKVGDLRERLYEEDIKDLKKEVDAQDGLQHHDEIGQEDDDAIQSSTLNTLIIENNETFQQKKRQRIRWLSQVVEYYPLSKLSSISINDLTKEYKKSDLQDKNQKEPASDNTVIKKGKISLIGSGPGSEEFLTTAALTAILTADLILADKLVPSAVLNLVPRGTEVFIAKKFPGNAERAQEELLERGLEGCKRGLYVVRLKQGDPYIFGRGAEEYLFFQKHGFTPDVAPGITSALCAPLAARIPATHRDVADQVLICTGTGRKGVLPNIPEWVETRTTVFLMALHRIGDLVAALETKGWNLDVPCAVIERASCPDQRIIRTTLKDLVAAFESAGSRPPGLLVTGYACNVIEKLSDGEKWRIEEGASGLVVKFTVAIGEPPVRFRAGAIFIPK</sequence>